<accession>A0ABV8CQ51</accession>
<dbReference type="EMBL" id="JBHSAF010000014">
    <property type="protein sequence ID" value="MFC3914128.1"/>
    <property type="molecule type" value="Genomic_DNA"/>
</dbReference>
<dbReference type="CDD" id="cd01169">
    <property type="entry name" value="HMPP_kinase"/>
    <property type="match status" value="1"/>
</dbReference>
<feature type="binding site" evidence="13">
    <location>
        <position position="468"/>
    </location>
    <ligand>
        <name>2-[(2R,5Z)-2-carboxy-4-methylthiazol-5(2H)-ylidene]ethyl phosphate</name>
        <dbReference type="ChEBI" id="CHEBI:62899"/>
    </ligand>
</feature>
<evidence type="ECO:0000259" key="15">
    <source>
        <dbReference type="Pfam" id="PF08543"/>
    </source>
</evidence>
<dbReference type="PANTHER" id="PTHR20858">
    <property type="entry name" value="PHOSPHOMETHYLPYRIMIDINE KINASE"/>
    <property type="match status" value="1"/>
</dbReference>
<evidence type="ECO:0000256" key="13">
    <source>
        <dbReference type="HAMAP-Rule" id="MF_00097"/>
    </source>
</evidence>
<dbReference type="NCBIfam" id="TIGR00097">
    <property type="entry name" value="HMP-P_kinase"/>
    <property type="match status" value="1"/>
</dbReference>
<dbReference type="Pfam" id="PF08543">
    <property type="entry name" value="Phos_pyr_kin"/>
    <property type="match status" value="1"/>
</dbReference>
<evidence type="ECO:0000313" key="16">
    <source>
        <dbReference type="EMBL" id="MFC3914128.1"/>
    </source>
</evidence>
<gene>
    <name evidence="13 16" type="primary">thiE</name>
    <name evidence="16" type="ORF">ACFOSS_11690</name>
</gene>
<evidence type="ECO:0000256" key="2">
    <source>
        <dbReference type="ARBA" id="ARBA00022679"/>
    </source>
</evidence>
<evidence type="ECO:0000256" key="3">
    <source>
        <dbReference type="ARBA" id="ARBA00022723"/>
    </source>
</evidence>
<keyword evidence="6" id="KW-0067">ATP-binding</keyword>
<dbReference type="EC" id="2.5.1.3" evidence="13"/>
<evidence type="ECO:0000256" key="10">
    <source>
        <dbReference type="ARBA" id="ARBA00047334"/>
    </source>
</evidence>
<keyword evidence="2 13" id="KW-0808">Transferase</keyword>
<dbReference type="Gene3D" id="3.20.20.70">
    <property type="entry name" value="Aldolase class I"/>
    <property type="match status" value="1"/>
</dbReference>
<dbReference type="InterPro" id="IPR029056">
    <property type="entry name" value="Ribokinase-like"/>
</dbReference>
<comment type="pathway">
    <text evidence="1 13">Cofactor biosynthesis; thiamine diphosphate biosynthesis; thiamine phosphate from 4-amino-2-methyl-5-diphosphomethylpyrimidine and 4-methyl-5-(2-phosphoethyl)-thiazole: step 1/1.</text>
</comment>
<feature type="binding site" evidence="13">
    <location>
        <position position="372"/>
    </location>
    <ligand>
        <name>Mg(2+)</name>
        <dbReference type="ChEBI" id="CHEBI:18420"/>
    </ligand>
</feature>
<evidence type="ECO:0000259" key="14">
    <source>
        <dbReference type="Pfam" id="PF02581"/>
    </source>
</evidence>
<dbReference type="InterPro" id="IPR036206">
    <property type="entry name" value="ThiamineP_synth_sf"/>
</dbReference>
<evidence type="ECO:0000256" key="7">
    <source>
        <dbReference type="ARBA" id="ARBA00022842"/>
    </source>
</evidence>
<dbReference type="NCBIfam" id="NF002904">
    <property type="entry name" value="PRK03512.1"/>
    <property type="match status" value="1"/>
</dbReference>
<evidence type="ECO:0000256" key="4">
    <source>
        <dbReference type="ARBA" id="ARBA00022741"/>
    </source>
</evidence>
<dbReference type="GO" id="GO:0004789">
    <property type="term" value="F:thiamine-phosphate diphosphorylase activity"/>
    <property type="evidence" value="ECO:0007669"/>
    <property type="project" value="UniProtKB-EC"/>
</dbReference>
<evidence type="ECO:0000256" key="9">
    <source>
        <dbReference type="ARBA" id="ARBA00023268"/>
    </source>
</evidence>
<keyword evidence="3 13" id="KW-0479">Metal-binding</keyword>
<feature type="domain" description="Pyridoxamine kinase/Phosphomethylpyrimidine kinase" evidence="15">
    <location>
        <begin position="20"/>
        <end position="266"/>
    </location>
</feature>
<dbReference type="InterPro" id="IPR022998">
    <property type="entry name" value="ThiamineP_synth_TenI"/>
</dbReference>
<dbReference type="InterPro" id="IPR013785">
    <property type="entry name" value="Aldolase_TIM"/>
</dbReference>
<dbReference type="PANTHER" id="PTHR20858:SF17">
    <property type="entry name" value="HYDROXYMETHYLPYRIMIDINE_PHOSPHOMETHYLPYRIMIDINE KINASE THI20-RELATED"/>
    <property type="match status" value="1"/>
</dbReference>
<feature type="binding site" evidence="13">
    <location>
        <begin position="339"/>
        <end position="343"/>
    </location>
    <ligand>
        <name>4-amino-2-methyl-5-(diphosphooxymethyl)pyrimidine</name>
        <dbReference type="ChEBI" id="CHEBI:57841"/>
    </ligand>
</feature>
<dbReference type="Gene3D" id="3.40.1190.20">
    <property type="match status" value="1"/>
</dbReference>
<evidence type="ECO:0000256" key="8">
    <source>
        <dbReference type="ARBA" id="ARBA00022977"/>
    </source>
</evidence>
<comment type="function">
    <text evidence="13">Condenses 4-methyl-5-(beta-hydroxyethyl)thiazole monophosphate (THZ-P) and 2-methyl-4-amino-5-hydroxymethyl pyrimidine pyrophosphate (HMP-PP) to form thiamine monophosphate (TMP).</text>
</comment>
<feature type="binding site" evidence="13">
    <location>
        <begin position="436"/>
        <end position="438"/>
    </location>
    <ligand>
        <name>2-[(2R,5Z)-2-carboxy-4-methylthiazol-5(2H)-ylidene]ethyl phosphate</name>
        <dbReference type="ChEBI" id="CHEBI:62899"/>
    </ligand>
</feature>
<comment type="catalytic activity">
    <reaction evidence="10 13">
        <text>4-methyl-5-(2-phosphooxyethyl)-thiazole + 4-amino-2-methyl-5-(diphosphooxymethyl)pyrimidine + H(+) = thiamine phosphate + diphosphate</text>
        <dbReference type="Rhea" id="RHEA:22328"/>
        <dbReference type="ChEBI" id="CHEBI:15378"/>
        <dbReference type="ChEBI" id="CHEBI:33019"/>
        <dbReference type="ChEBI" id="CHEBI:37575"/>
        <dbReference type="ChEBI" id="CHEBI:57841"/>
        <dbReference type="ChEBI" id="CHEBI:58296"/>
        <dbReference type="EC" id="2.5.1.3"/>
    </reaction>
</comment>
<feature type="binding site" evidence="13">
    <location>
        <position position="439"/>
    </location>
    <ligand>
        <name>4-amino-2-methyl-5-(diphosphooxymethyl)pyrimidine</name>
        <dbReference type="ChEBI" id="CHEBI:57841"/>
    </ligand>
</feature>
<dbReference type="InterPro" id="IPR013749">
    <property type="entry name" value="PM/HMP-P_kinase-1"/>
</dbReference>
<dbReference type="HAMAP" id="MF_00097">
    <property type="entry name" value="TMP_synthase"/>
    <property type="match status" value="1"/>
</dbReference>
<comment type="catalytic activity">
    <reaction evidence="11 13">
        <text>2-(2-carboxy-4-methylthiazol-5-yl)ethyl phosphate + 4-amino-2-methyl-5-(diphosphooxymethyl)pyrimidine + 2 H(+) = thiamine phosphate + CO2 + diphosphate</text>
        <dbReference type="Rhea" id="RHEA:47848"/>
        <dbReference type="ChEBI" id="CHEBI:15378"/>
        <dbReference type="ChEBI" id="CHEBI:16526"/>
        <dbReference type="ChEBI" id="CHEBI:33019"/>
        <dbReference type="ChEBI" id="CHEBI:37575"/>
        <dbReference type="ChEBI" id="CHEBI:57841"/>
        <dbReference type="ChEBI" id="CHEBI:62890"/>
        <dbReference type="EC" id="2.5.1.3"/>
    </reaction>
</comment>
<feature type="binding site" evidence="13">
    <location>
        <begin position="488"/>
        <end position="489"/>
    </location>
    <ligand>
        <name>2-[(2R,5Z)-2-carboxy-4-methylthiazol-5(2H)-ylidene]ethyl phosphate</name>
        <dbReference type="ChEBI" id="CHEBI:62899"/>
    </ligand>
</feature>
<dbReference type="SUPFAM" id="SSF51391">
    <property type="entry name" value="Thiamin phosphate synthase"/>
    <property type="match status" value="1"/>
</dbReference>
<dbReference type="NCBIfam" id="TIGR00693">
    <property type="entry name" value="thiE"/>
    <property type="match status" value="1"/>
</dbReference>
<comment type="caution">
    <text evidence="16">The sequence shown here is derived from an EMBL/GenBank/DDBJ whole genome shotgun (WGS) entry which is preliminary data.</text>
</comment>
<comment type="cofactor">
    <cofactor evidence="13">
        <name>Mg(2+)</name>
        <dbReference type="ChEBI" id="CHEBI:18420"/>
    </cofactor>
    <text evidence="13">Binds 1 Mg(2+) ion per subunit.</text>
</comment>
<feature type="binding site" evidence="13">
    <location>
        <position position="410"/>
    </location>
    <ligand>
        <name>4-amino-2-methyl-5-(diphosphooxymethyl)pyrimidine</name>
        <dbReference type="ChEBI" id="CHEBI:57841"/>
    </ligand>
</feature>
<proteinExistence type="inferred from homology"/>
<keyword evidence="8 13" id="KW-0784">Thiamine biosynthesis</keyword>
<evidence type="ECO:0000256" key="5">
    <source>
        <dbReference type="ARBA" id="ARBA00022777"/>
    </source>
</evidence>
<dbReference type="SUPFAM" id="SSF53613">
    <property type="entry name" value="Ribokinase-like"/>
    <property type="match status" value="1"/>
</dbReference>
<dbReference type="CDD" id="cd00564">
    <property type="entry name" value="TMP_TenI"/>
    <property type="match status" value="1"/>
</dbReference>
<sequence length="519" mass="55666">MHPAETTGSRPVVWCLGGSDCAGGAGIQADLLTCHDLQAHACTLITAVTAQNSRQFLSANPVAATVLESQWQALATDLPPAAIKIGLIGSQEQLDLLARRLEPFRQRTVPVIYDPVMMASVGQSMMPSELNAQLASLYPSLTLITPNRSELQALTGMAAESPEQIMQGAQQLISSGCQAVLVKGGHHDWLPELAVDYFTDGQQAFWMVMPRQTVKHDHGTGCTLASAIAALMAQGYLLPDALVLARSYLQRCLQAGYAAGQGAGPVGHQGWPDAEQGLPTIYPQDPCATVNADLRAVAALPLRRAHRFAGISTPLGLYPVVDSLPWIERLLSWGVKTVQLRIKNPQDPQLETHIIAAIALGRRYQARVFINDYWQLALRHGAYGVHLGQEDLLTADLAALAEANIRLGISTHGFYELALAMTLAPSYLALGHIFPTATKQMASQPQGLQRLARAVALCRDRPTVAIGGISYDRVASVLATGVSSIAMVSAITQAADPEAVTRQLLARIECRADQEVEHA</sequence>
<comment type="catalytic activity">
    <reaction evidence="12 13">
        <text>2-[(2R,5Z)-2-carboxy-4-methylthiazol-5(2H)-ylidene]ethyl phosphate + 4-amino-2-methyl-5-(diphosphooxymethyl)pyrimidine + 2 H(+) = thiamine phosphate + CO2 + diphosphate</text>
        <dbReference type="Rhea" id="RHEA:47844"/>
        <dbReference type="ChEBI" id="CHEBI:15378"/>
        <dbReference type="ChEBI" id="CHEBI:16526"/>
        <dbReference type="ChEBI" id="CHEBI:33019"/>
        <dbReference type="ChEBI" id="CHEBI:37575"/>
        <dbReference type="ChEBI" id="CHEBI:57841"/>
        <dbReference type="ChEBI" id="CHEBI:62899"/>
        <dbReference type="EC" id="2.5.1.3"/>
    </reaction>
</comment>
<dbReference type="Pfam" id="PF02581">
    <property type="entry name" value="TMP-TENI"/>
    <property type="match status" value="1"/>
</dbReference>
<feature type="domain" description="Thiamine phosphate synthase/TenI" evidence="14">
    <location>
        <begin position="323"/>
        <end position="491"/>
    </location>
</feature>
<evidence type="ECO:0000313" key="17">
    <source>
        <dbReference type="Proteomes" id="UP001595692"/>
    </source>
</evidence>
<keyword evidence="9" id="KW-0511">Multifunctional enzyme</keyword>
<protein>
    <recommendedName>
        <fullName evidence="13">Thiamine-phosphate synthase</fullName>
        <shortName evidence="13">TP synthase</shortName>
        <shortName evidence="13">TPS</shortName>
        <ecNumber evidence="13">2.5.1.3</ecNumber>
    </recommendedName>
    <alternativeName>
        <fullName evidence="13">Thiamine-phosphate pyrophosphorylase</fullName>
        <shortName evidence="13">TMP pyrophosphorylase</shortName>
        <shortName evidence="13">TMP-PPase</shortName>
    </alternativeName>
</protein>
<keyword evidence="7 13" id="KW-0460">Magnesium</keyword>
<name>A0ABV8CQ51_9GAMM</name>
<evidence type="ECO:0000256" key="11">
    <source>
        <dbReference type="ARBA" id="ARBA00047851"/>
    </source>
</evidence>
<feature type="binding site" evidence="13">
    <location>
        <position position="371"/>
    </location>
    <ligand>
        <name>4-amino-2-methyl-5-(diphosphooxymethyl)pyrimidine</name>
        <dbReference type="ChEBI" id="CHEBI:57841"/>
    </ligand>
</feature>
<evidence type="ECO:0000256" key="12">
    <source>
        <dbReference type="ARBA" id="ARBA00047883"/>
    </source>
</evidence>
<feature type="binding site" evidence="13">
    <location>
        <position position="391"/>
    </location>
    <ligand>
        <name>Mg(2+)</name>
        <dbReference type="ChEBI" id="CHEBI:18420"/>
    </ligand>
</feature>
<dbReference type="InterPro" id="IPR034291">
    <property type="entry name" value="TMP_synthase"/>
</dbReference>
<evidence type="ECO:0000256" key="6">
    <source>
        <dbReference type="ARBA" id="ARBA00022840"/>
    </source>
</evidence>
<keyword evidence="17" id="KW-1185">Reference proteome</keyword>
<comment type="similarity">
    <text evidence="13">Belongs to the thiamine-phosphate synthase family.</text>
</comment>
<dbReference type="RefSeq" id="WP_377152685.1">
    <property type="nucleotide sequence ID" value="NZ_JBHSAF010000014.1"/>
</dbReference>
<evidence type="ECO:0000256" key="1">
    <source>
        <dbReference type="ARBA" id="ARBA00005165"/>
    </source>
</evidence>
<organism evidence="16 17">
    <name type="scientific">Pseudaeromonas sharmana</name>
    <dbReference type="NCBI Taxonomy" id="328412"/>
    <lineage>
        <taxon>Bacteria</taxon>
        <taxon>Pseudomonadati</taxon>
        <taxon>Pseudomonadota</taxon>
        <taxon>Gammaproteobacteria</taxon>
        <taxon>Aeromonadales</taxon>
        <taxon>Aeromonadaceae</taxon>
        <taxon>Pseudaeromonas</taxon>
    </lineage>
</organism>
<keyword evidence="5" id="KW-0418">Kinase</keyword>
<keyword evidence="4" id="KW-0547">Nucleotide-binding</keyword>
<dbReference type="Proteomes" id="UP001595692">
    <property type="component" value="Unassembled WGS sequence"/>
</dbReference>
<dbReference type="InterPro" id="IPR004399">
    <property type="entry name" value="HMP/HMP-P_kinase_dom"/>
</dbReference>
<reference evidence="17" key="1">
    <citation type="journal article" date="2019" name="Int. J. Syst. Evol. Microbiol.">
        <title>The Global Catalogue of Microorganisms (GCM) 10K type strain sequencing project: providing services to taxonomists for standard genome sequencing and annotation.</title>
        <authorList>
            <consortium name="The Broad Institute Genomics Platform"/>
            <consortium name="The Broad Institute Genome Sequencing Center for Infectious Disease"/>
            <person name="Wu L."/>
            <person name="Ma J."/>
        </authorList>
    </citation>
    <scope>NUCLEOTIDE SEQUENCE [LARGE SCALE GENOMIC DNA]</scope>
    <source>
        <strain evidence="17">CCUG 54939</strain>
    </source>
</reference>